<evidence type="ECO:0000313" key="12">
    <source>
        <dbReference type="Proteomes" id="UP001207742"/>
    </source>
</evidence>
<dbReference type="InterPro" id="IPR013968">
    <property type="entry name" value="PKS_KR"/>
</dbReference>
<comment type="caution">
    <text evidence="11">The sequence shown here is derived from an EMBL/GenBank/DDBJ whole genome shotgun (WGS) entry which is preliminary data.</text>
</comment>
<dbReference type="InterPro" id="IPR049900">
    <property type="entry name" value="PKS_mFAS_DH"/>
</dbReference>
<evidence type="ECO:0000259" key="10">
    <source>
        <dbReference type="PROSITE" id="PS52019"/>
    </source>
</evidence>
<dbReference type="Gene3D" id="3.40.366.10">
    <property type="entry name" value="Malonyl-Coenzyme A Acyl Carrier Protein, domain 2"/>
    <property type="match status" value="1"/>
</dbReference>
<dbReference type="Gene3D" id="3.90.180.10">
    <property type="entry name" value="Medium-chain alcohol dehydrogenases, catalytic domain"/>
    <property type="match status" value="1"/>
</dbReference>
<organism evidence="11 12">
    <name type="scientific">Chitinophaga nivalis</name>
    <dbReference type="NCBI Taxonomy" id="2991709"/>
    <lineage>
        <taxon>Bacteria</taxon>
        <taxon>Pseudomonadati</taxon>
        <taxon>Bacteroidota</taxon>
        <taxon>Chitinophagia</taxon>
        <taxon>Chitinophagales</taxon>
        <taxon>Chitinophagaceae</taxon>
        <taxon>Chitinophaga</taxon>
    </lineage>
</organism>
<feature type="active site" description="Proton acceptor; for dehydratase activity" evidence="7">
    <location>
        <position position="939"/>
    </location>
</feature>
<dbReference type="Pfam" id="PF16197">
    <property type="entry name" value="KAsynt_C_assoc"/>
    <property type="match status" value="1"/>
</dbReference>
<keyword evidence="6" id="KW-0012">Acyltransferase</keyword>
<dbReference type="PROSITE" id="PS50075">
    <property type="entry name" value="CARRIER"/>
    <property type="match status" value="1"/>
</dbReference>
<feature type="region of interest" description="N-terminal hotdog fold" evidence="7">
    <location>
        <begin position="906"/>
        <end position="1035"/>
    </location>
</feature>
<dbReference type="SUPFAM" id="SSF52151">
    <property type="entry name" value="FabD/lysophospholipase-like"/>
    <property type="match status" value="1"/>
</dbReference>
<dbReference type="SUPFAM" id="SSF55048">
    <property type="entry name" value="Probable ACP-binding domain of malonyl-CoA ACP transacylase"/>
    <property type="match status" value="1"/>
</dbReference>
<dbReference type="SMART" id="SM00823">
    <property type="entry name" value="PKS_PP"/>
    <property type="match status" value="1"/>
</dbReference>
<evidence type="ECO:0000313" key="11">
    <source>
        <dbReference type="EMBL" id="MCW3485529.1"/>
    </source>
</evidence>
<dbReference type="InterPro" id="IPR049551">
    <property type="entry name" value="PKS_DH_C"/>
</dbReference>
<sequence length="2150" mass="236597">MNNTTNKPATSLQHGIAIVGMSCRFPGGADSPEAFWDLLQQNKDAMEEIPADRVDLDRYYDAQKGLPGKIYVRQGGFLKDAAAFDAGFFHISPVEAEAMDPHFRVLLELSYEAFEAASIKTNSLQGTNTGVFMGLQSFDFGDVAGDVTSIYSLTGSMKASASGRLSFAYGLHGPGVSMDTACSSTLVAIHLACESLLAGNCQMALAGGANLLFSPKTYIGFCMGGMLSPEGYCKAFDAEGDGFVRSEGAGILLLKRYEDAVKDHNNILAVIAGTAVTNDGATKGFTVPSSAAQEMAIRHSMKKAGVTPDDIDYFEAHGTGTNVGDPLEMIGIGNAFKERTRPEKLLVGSVKTNIGHTEAVSGLAGLIKCILAMQHHCIPANLHFRTPNPGIPWADLPVEIVSHNTDWLPGPKPRYAGVNSFGLSGTNAHITLREAPAPLQHLPEKAPGSLSRAVLPISAADDAALSILIKQYQALLEQQDIPVETLAAAAALRRSDLPVRLCIHATNSAHMQQLLQDALDDPIAQRYANTGENRRIIFVFPGQGAQWLGMGRELMAKEPVFRHAMEACEQAISHFVDWSLIEEINRNETDNRFEEVDVIQPILFAMEVAIARLWESWGVKPAVVIGHSMGEIAGAHIAGALSLKDAANVICKRSELAAGIKGKGAAAVVELNSHEVTDILKGWEKRIAVASYNGPKSTVLSGDREALTTVLQELTEKDIYNKFIRVDFAPHSPQLDPLKPAMLEGVKTLQPQAAKAAIYSTVKNDFIRGELLDATYWVDNFRETVLFLQGIQQLLQDENSIFIEISPHPVLTALITQQIESLNKQGASVVASLSREQPEVAEMLHNFCQAYKYGATIDWTAFYKIPLSAVADVPLPRYPWQHEQYALSHQAVHQDTYVWGHKDYRHTFDAVQMRFAVDPAFICWESEISTRQFPYLEDHVINNVIIFPATGFLEYVLSAGVITFAENRVTIREMQLISPVILADQTIRIQLVFTVEKKERVQFKFFSAVVTTPPTTAPSWELNAQGYLELNNNARPENLVDHWIDDSVLPYIILKEDFYNSHEAIRMQYGKRFRAASEIKFSDTAVWAKIIPDEIITKTAGQYLLHPAMLDACLLAGNALLLEEMKDKKWNYIPIAIQDYQVFDSGRTNGILWVTVHKAPEEEADKITYHINVYNENGYPRAAIRRCTLKKVPLSNLRQVAQNLFALSWLPLDQKAIQVASTPLQKSTCLIFGQKQETSHLVNYLAANGTTVYLVETGVTSPTQVTDAITHISIDTLTPAFYEQLLHDILDKHDDPVLSEIIYFSGAREVTAQTPADTVTTDAMSVISLLQTLSGFKLASSPRLWLITQGAQQIAGTAPVNVWQTGIAGLSREIFLEYPEYDCHQIDMEPDASYPDWKLCGKLLLGSCQEKEYVIREGVVFKHRFTHIIPANKKTDSRSKRIAAGESAPPFQFIVNSPGILESIEATSSERIPPAWGEVEINIKAAGLNFLNLMSALGIYPGVENGYLSLANEFAGIITNVGAGVTAFKVGDRVMGVSFQESFSNFFNSSAQLITVIPDELAFTDAATMPIAYLTAYYAIVEFGKLQPGERILIHTATGGVGMAALYIARMIGTEIYATAGTESKRQWLKDAGIPYIMDSRKTGFAAQISTCTHQEGIDVVLNTLTGDAMLEGLSSLRSFGRFCDISKKDVYDNSHLEMQLFKESTAYFFLDMLKLMSDHPEKISRLLGKIIRFYKEGHFPPISKTVFPASRVAAGFNLMMKGEHMGKIIFDLEDPDLLITHTDPLFSGQATYLITGGMGGLGLITAAWMHKNGARHIVLTGRTAPPATAAAINTLREKGCQVVIQLGDITNYQQVEAILTTLRKEMPPLKGIVHTAGILDDGGMANMEAGKFNAALRPKVDGAWWLHELTAEDELDFFLLYSSVLVTLGAIGQANYVVANSFLDGFARYRRQINKPATSIQWGPIADVGLAAAQDIRGKRMDEAGIWSFSREECEQVLSIIFDNNFTEISAVFLEMDTFFDHQPTSKNYKILDDLIAQSLHQTKNTAKDDLIQTWIDSGTIANAQELAEKQLQSILSLTLKTSASKINTDTPFTNLGIDSMMVVQLRNYIDKLMGISITVASIWKFPKVTLLARHILEVTGVSSKFPEE</sequence>
<dbReference type="Gene3D" id="1.10.1200.10">
    <property type="entry name" value="ACP-like"/>
    <property type="match status" value="1"/>
</dbReference>
<dbReference type="SMART" id="SM00822">
    <property type="entry name" value="PKS_KR"/>
    <property type="match status" value="1"/>
</dbReference>
<dbReference type="EMBL" id="JAPDNS010000002">
    <property type="protein sequence ID" value="MCW3485529.1"/>
    <property type="molecule type" value="Genomic_DNA"/>
</dbReference>
<evidence type="ECO:0000256" key="5">
    <source>
        <dbReference type="ARBA" id="ARBA00023268"/>
    </source>
</evidence>
<dbReference type="SUPFAM" id="SSF51735">
    <property type="entry name" value="NAD(P)-binding Rossmann-fold domains"/>
    <property type="match status" value="3"/>
</dbReference>
<accession>A0ABT3IP79</accession>
<dbReference type="Pfam" id="PF21089">
    <property type="entry name" value="PKS_DH_N"/>
    <property type="match status" value="1"/>
</dbReference>
<dbReference type="Pfam" id="PF08240">
    <property type="entry name" value="ADH_N"/>
    <property type="match status" value="1"/>
</dbReference>
<keyword evidence="2" id="KW-0597">Phosphoprotein</keyword>
<dbReference type="InterPro" id="IPR020841">
    <property type="entry name" value="PKS_Beta-ketoAc_synthase_dom"/>
</dbReference>
<dbReference type="SUPFAM" id="SSF53901">
    <property type="entry name" value="Thiolase-like"/>
    <property type="match status" value="1"/>
</dbReference>
<dbReference type="PROSITE" id="PS51257">
    <property type="entry name" value="PROKAR_LIPOPROTEIN"/>
    <property type="match status" value="1"/>
</dbReference>
<protein>
    <submittedName>
        <fullName evidence="11">SDR family NAD(P)-dependent oxidoreductase</fullName>
    </submittedName>
</protein>
<keyword evidence="1" id="KW-0596">Phosphopantetheine</keyword>
<dbReference type="InterPro" id="IPR050091">
    <property type="entry name" value="PKS_NRPS_Biosynth_Enz"/>
</dbReference>
<dbReference type="Pfam" id="PF00698">
    <property type="entry name" value="Acyl_transf_1"/>
    <property type="match status" value="1"/>
</dbReference>
<keyword evidence="3" id="KW-0808">Transferase</keyword>
<feature type="domain" description="Carrier" evidence="8">
    <location>
        <begin position="2067"/>
        <end position="2141"/>
    </location>
</feature>
<dbReference type="CDD" id="cd00833">
    <property type="entry name" value="PKS"/>
    <property type="match status" value="1"/>
</dbReference>
<dbReference type="SMART" id="SM01294">
    <property type="entry name" value="PKS_PP_betabranch"/>
    <property type="match status" value="1"/>
</dbReference>
<dbReference type="PANTHER" id="PTHR43775">
    <property type="entry name" value="FATTY ACID SYNTHASE"/>
    <property type="match status" value="1"/>
</dbReference>
<dbReference type="InterPro" id="IPR016036">
    <property type="entry name" value="Malonyl_transacylase_ACP-bd"/>
</dbReference>
<dbReference type="SMART" id="SM00826">
    <property type="entry name" value="PKS_DH"/>
    <property type="match status" value="1"/>
</dbReference>
<gene>
    <name evidence="11" type="ORF">OL497_16585</name>
</gene>
<dbReference type="SUPFAM" id="SSF50129">
    <property type="entry name" value="GroES-like"/>
    <property type="match status" value="1"/>
</dbReference>
<keyword evidence="12" id="KW-1185">Reference proteome</keyword>
<dbReference type="Pfam" id="PF02801">
    <property type="entry name" value="Ketoacyl-synt_C"/>
    <property type="match status" value="1"/>
</dbReference>
<dbReference type="InterPro" id="IPR016039">
    <property type="entry name" value="Thiolase-like"/>
</dbReference>
<evidence type="ECO:0000256" key="7">
    <source>
        <dbReference type="PROSITE-ProRule" id="PRU01363"/>
    </source>
</evidence>
<dbReference type="Pfam" id="PF23297">
    <property type="entry name" value="ACP_SdgA_C"/>
    <property type="match status" value="1"/>
</dbReference>
<dbReference type="Gene3D" id="3.10.129.110">
    <property type="entry name" value="Polyketide synthase dehydratase"/>
    <property type="match status" value="1"/>
</dbReference>
<dbReference type="InterPro" id="IPR016035">
    <property type="entry name" value="Acyl_Trfase/lysoPLipase"/>
</dbReference>
<dbReference type="InterPro" id="IPR014043">
    <property type="entry name" value="Acyl_transferase_dom"/>
</dbReference>
<feature type="region of interest" description="C-terminal hotdog fold" evidence="7">
    <location>
        <begin position="1049"/>
        <end position="1198"/>
    </location>
</feature>
<dbReference type="InterPro" id="IPR036736">
    <property type="entry name" value="ACP-like_sf"/>
</dbReference>
<feature type="active site" description="Proton donor; for dehydratase activity" evidence="7">
    <location>
        <position position="1111"/>
    </location>
</feature>
<dbReference type="InterPro" id="IPR042104">
    <property type="entry name" value="PKS_dehydratase_sf"/>
</dbReference>
<evidence type="ECO:0000256" key="1">
    <source>
        <dbReference type="ARBA" id="ARBA00022450"/>
    </source>
</evidence>
<keyword evidence="4" id="KW-0521">NADP</keyword>
<evidence type="ECO:0000256" key="4">
    <source>
        <dbReference type="ARBA" id="ARBA00022857"/>
    </source>
</evidence>
<dbReference type="Pfam" id="PF00107">
    <property type="entry name" value="ADH_zinc_N"/>
    <property type="match status" value="1"/>
</dbReference>
<dbReference type="SMART" id="SM00829">
    <property type="entry name" value="PKS_ER"/>
    <property type="match status" value="1"/>
</dbReference>
<name>A0ABT3IP79_9BACT</name>
<dbReference type="Gene3D" id="3.40.47.10">
    <property type="match status" value="1"/>
</dbReference>
<dbReference type="CDD" id="cd05195">
    <property type="entry name" value="enoyl_red"/>
    <property type="match status" value="1"/>
</dbReference>
<evidence type="ECO:0000256" key="6">
    <source>
        <dbReference type="ARBA" id="ARBA00023315"/>
    </source>
</evidence>
<dbReference type="InterPro" id="IPR032821">
    <property type="entry name" value="PKS_assoc"/>
</dbReference>
<dbReference type="PROSITE" id="PS52019">
    <property type="entry name" value="PKS_MFAS_DH"/>
    <property type="match status" value="1"/>
</dbReference>
<dbReference type="InterPro" id="IPR057326">
    <property type="entry name" value="KR_dom"/>
</dbReference>
<dbReference type="Gene3D" id="3.30.70.3290">
    <property type="match status" value="1"/>
</dbReference>
<proteinExistence type="predicted"/>
<feature type="domain" description="Ketosynthase family 3 (KS3)" evidence="9">
    <location>
        <begin position="13"/>
        <end position="434"/>
    </location>
</feature>
<dbReference type="Pfam" id="PF08659">
    <property type="entry name" value="KR"/>
    <property type="match status" value="1"/>
</dbReference>
<reference evidence="11 12" key="1">
    <citation type="submission" date="2022-10" db="EMBL/GenBank/DDBJ databases">
        <title>Chitinophaga nivalis PC15 sp. nov., isolated from Pyeongchang county, South Korea.</title>
        <authorList>
            <person name="Trinh H.N."/>
        </authorList>
    </citation>
    <scope>NUCLEOTIDE SEQUENCE [LARGE SCALE GENOMIC DNA]</scope>
    <source>
        <strain evidence="11 12">PC14</strain>
    </source>
</reference>
<dbReference type="InterPro" id="IPR020843">
    <property type="entry name" value="ER"/>
</dbReference>
<dbReference type="PANTHER" id="PTHR43775:SF37">
    <property type="entry name" value="SI:DKEY-61P9.11"/>
    <property type="match status" value="1"/>
</dbReference>
<dbReference type="InterPro" id="IPR014030">
    <property type="entry name" value="Ketoacyl_synth_N"/>
</dbReference>
<dbReference type="Pfam" id="PF14765">
    <property type="entry name" value="PS-DH"/>
    <property type="match status" value="1"/>
</dbReference>
<dbReference type="InterPro" id="IPR014031">
    <property type="entry name" value="Ketoacyl_synth_C"/>
</dbReference>
<dbReference type="InterPro" id="IPR009081">
    <property type="entry name" value="PP-bd_ACP"/>
</dbReference>
<dbReference type="CDD" id="cd08955">
    <property type="entry name" value="KR_2_FAS_SDR_x"/>
    <property type="match status" value="1"/>
</dbReference>
<dbReference type="InterPro" id="IPR020806">
    <property type="entry name" value="PKS_PP-bd"/>
</dbReference>
<evidence type="ECO:0000256" key="2">
    <source>
        <dbReference type="ARBA" id="ARBA00022553"/>
    </source>
</evidence>
<evidence type="ECO:0000256" key="3">
    <source>
        <dbReference type="ARBA" id="ARBA00022679"/>
    </source>
</evidence>
<evidence type="ECO:0000259" key="9">
    <source>
        <dbReference type="PROSITE" id="PS52004"/>
    </source>
</evidence>
<evidence type="ECO:0000259" key="8">
    <source>
        <dbReference type="PROSITE" id="PS50075"/>
    </source>
</evidence>
<dbReference type="Pfam" id="PF00109">
    <property type="entry name" value="ketoacyl-synt"/>
    <property type="match status" value="1"/>
</dbReference>
<dbReference type="SMART" id="SM00827">
    <property type="entry name" value="PKS_AT"/>
    <property type="match status" value="1"/>
</dbReference>
<feature type="domain" description="PKS/mFAS DH" evidence="10">
    <location>
        <begin position="906"/>
        <end position="1198"/>
    </location>
</feature>
<dbReference type="PROSITE" id="PS52004">
    <property type="entry name" value="KS3_2"/>
    <property type="match status" value="1"/>
</dbReference>
<dbReference type="InterPro" id="IPR049552">
    <property type="entry name" value="PKS_DH_N"/>
</dbReference>
<dbReference type="RefSeq" id="WP_264732041.1">
    <property type="nucleotide sequence ID" value="NZ_JAPDNR010000001.1"/>
</dbReference>
<dbReference type="InterPro" id="IPR013149">
    <property type="entry name" value="ADH-like_C"/>
</dbReference>
<dbReference type="SMART" id="SM00825">
    <property type="entry name" value="PKS_KS"/>
    <property type="match status" value="1"/>
</dbReference>
<dbReference type="Gene3D" id="3.40.50.720">
    <property type="entry name" value="NAD(P)-binding Rossmann-like Domain"/>
    <property type="match status" value="3"/>
</dbReference>
<dbReference type="InterPro" id="IPR013154">
    <property type="entry name" value="ADH-like_N"/>
</dbReference>
<dbReference type="Proteomes" id="UP001207742">
    <property type="component" value="Unassembled WGS sequence"/>
</dbReference>
<dbReference type="InterPro" id="IPR020807">
    <property type="entry name" value="PKS_DH"/>
</dbReference>
<dbReference type="InterPro" id="IPR001227">
    <property type="entry name" value="Ac_transferase_dom_sf"/>
</dbReference>
<dbReference type="SUPFAM" id="SSF47336">
    <property type="entry name" value="ACP-like"/>
    <property type="match status" value="1"/>
</dbReference>
<dbReference type="InterPro" id="IPR036291">
    <property type="entry name" value="NAD(P)-bd_dom_sf"/>
</dbReference>
<dbReference type="InterPro" id="IPR011032">
    <property type="entry name" value="GroES-like_sf"/>
</dbReference>
<keyword evidence="5" id="KW-0511">Multifunctional enzyme</keyword>